<comment type="caution">
    <text evidence="1">The sequence shown here is derived from an EMBL/GenBank/DDBJ whole genome shotgun (WGS) entry which is preliminary data.</text>
</comment>
<organism evidence="1 2">
    <name type="scientific">Petrolisthes manimaculis</name>
    <dbReference type="NCBI Taxonomy" id="1843537"/>
    <lineage>
        <taxon>Eukaryota</taxon>
        <taxon>Metazoa</taxon>
        <taxon>Ecdysozoa</taxon>
        <taxon>Arthropoda</taxon>
        <taxon>Crustacea</taxon>
        <taxon>Multicrustacea</taxon>
        <taxon>Malacostraca</taxon>
        <taxon>Eumalacostraca</taxon>
        <taxon>Eucarida</taxon>
        <taxon>Decapoda</taxon>
        <taxon>Pleocyemata</taxon>
        <taxon>Anomura</taxon>
        <taxon>Galatheoidea</taxon>
        <taxon>Porcellanidae</taxon>
        <taxon>Petrolisthes</taxon>
    </lineage>
</organism>
<reference evidence="1" key="1">
    <citation type="submission" date="2023-11" db="EMBL/GenBank/DDBJ databases">
        <title>Genome assemblies of two species of porcelain crab, Petrolisthes cinctipes and Petrolisthes manimaculis (Anomura: Porcellanidae).</title>
        <authorList>
            <person name="Angst P."/>
        </authorList>
    </citation>
    <scope>NUCLEOTIDE SEQUENCE</scope>
    <source>
        <strain evidence="1">PB745_02</strain>
        <tissue evidence="1">Gill</tissue>
    </source>
</reference>
<proteinExistence type="predicted"/>
<dbReference type="AlphaFoldDB" id="A0AAE1PKZ4"/>
<evidence type="ECO:0000313" key="1">
    <source>
        <dbReference type="EMBL" id="KAK4308992.1"/>
    </source>
</evidence>
<dbReference type="EMBL" id="JAWZYT010001813">
    <property type="protein sequence ID" value="KAK4308992.1"/>
    <property type="molecule type" value="Genomic_DNA"/>
</dbReference>
<dbReference type="Proteomes" id="UP001292094">
    <property type="component" value="Unassembled WGS sequence"/>
</dbReference>
<evidence type="ECO:0000313" key="2">
    <source>
        <dbReference type="Proteomes" id="UP001292094"/>
    </source>
</evidence>
<name>A0AAE1PKZ4_9EUCA</name>
<protein>
    <submittedName>
        <fullName evidence="1">Uncharacterized protein</fullName>
    </submittedName>
</protein>
<gene>
    <name evidence="1" type="ORF">Pmani_019354</name>
</gene>
<accession>A0AAE1PKZ4</accession>
<sequence>MEVLVYERDTSERERSFFLQLLHLTSTPLQVPLPCPTSSKFPSKAPSPTCSPPLPYFPQFPFPCPTSFKFPPGNQEAAWALTPSATPAVNTAARQFYEGVGRLAYQGEGAGEKALYLPLISAQVPVNDNSKTRSGRRKSSFEILDNSRAGERCPVIGAGASESPGLPLAE</sequence>
<keyword evidence="2" id="KW-1185">Reference proteome</keyword>